<dbReference type="Gene3D" id="3.40.190.10">
    <property type="entry name" value="Periplasmic binding protein-like II"/>
    <property type="match status" value="2"/>
</dbReference>
<dbReference type="AlphaFoldDB" id="A0AA35WHT2"/>
<proteinExistence type="inferred from homology"/>
<gene>
    <name evidence="3" type="ORF">GBAR_LOCUS9252</name>
</gene>
<dbReference type="Proteomes" id="UP001174909">
    <property type="component" value="Unassembled WGS sequence"/>
</dbReference>
<keyword evidence="2" id="KW-0456">Lyase</keyword>
<dbReference type="HAMAP" id="MF_00996">
    <property type="entry name" value="MqnD"/>
    <property type="match status" value="1"/>
</dbReference>
<dbReference type="GO" id="GO:0016829">
    <property type="term" value="F:lyase activity"/>
    <property type="evidence" value="ECO:0007669"/>
    <property type="project" value="UniProtKB-KW"/>
</dbReference>
<dbReference type="Pfam" id="PF02621">
    <property type="entry name" value="VitK2_biosynth"/>
    <property type="match status" value="1"/>
</dbReference>
<protein>
    <submittedName>
        <fullName evidence="3">1,4-dihydroxy-6-naphtoate synthase</fullName>
    </submittedName>
</protein>
<keyword evidence="1" id="KW-0474">Menaquinone biosynthesis</keyword>
<comment type="caution">
    <text evidence="3">The sequence shown here is derived from an EMBL/GenBank/DDBJ whole genome shotgun (WGS) entry which is preliminary data.</text>
</comment>
<dbReference type="InterPro" id="IPR003773">
    <property type="entry name" value="Menaquinone_biosynth"/>
</dbReference>
<dbReference type="PANTHER" id="PTHR37167:SF1">
    <property type="entry name" value="1,4-DIHYDROXY-6-NAPHTOATE SYNTHASE"/>
    <property type="match status" value="1"/>
</dbReference>
<dbReference type="InterPro" id="IPR030869">
    <property type="entry name" value="MqnD"/>
</dbReference>
<keyword evidence="4" id="KW-1185">Reference proteome</keyword>
<dbReference type="GO" id="GO:0009234">
    <property type="term" value="P:menaquinone biosynthetic process"/>
    <property type="evidence" value="ECO:0007669"/>
    <property type="project" value="UniProtKB-KW"/>
</dbReference>
<reference evidence="3" key="1">
    <citation type="submission" date="2023-03" db="EMBL/GenBank/DDBJ databases">
        <authorList>
            <person name="Steffen K."/>
            <person name="Cardenas P."/>
        </authorList>
    </citation>
    <scope>NUCLEOTIDE SEQUENCE</scope>
</reference>
<sequence length="279" mass="31107">MSQTEKIRIGHSPDSDDAFMFYALAKGLIPTDPYKIVHVVEDIETLNQRALAAELEVTAISVHAYAYVAKDYMFMPCGASIGDQYGPLVVSKAPMDTLAGKRIAIPGKMTTAYLTLSLFEPNFEAEPRPFDKILDAVQQDEVDAGLIIHEGQLTYAREGLHKVIDLGEWWYEETGLPLPLGANVIRRNLGTEKIRKITALLKQSIEYSLEHRESGLAYAMTYARDMETSLADKFVGMYVNDYTLDYGEKGRAGVRELLHRGNAAGIIPHRVDADFVSFE</sequence>
<name>A0AA35WHT2_GEOBA</name>
<accession>A0AA35WHT2</accession>
<evidence type="ECO:0000313" key="4">
    <source>
        <dbReference type="Proteomes" id="UP001174909"/>
    </source>
</evidence>
<evidence type="ECO:0000256" key="1">
    <source>
        <dbReference type="ARBA" id="ARBA00022428"/>
    </source>
</evidence>
<evidence type="ECO:0000313" key="3">
    <source>
        <dbReference type="EMBL" id="CAI8014830.1"/>
    </source>
</evidence>
<dbReference type="PANTHER" id="PTHR37167">
    <property type="entry name" value="1,4-DIHYDROXY-6-NAPHTOATE SYNTHASE"/>
    <property type="match status" value="1"/>
</dbReference>
<dbReference type="EMBL" id="CASHTH010001392">
    <property type="protein sequence ID" value="CAI8014830.1"/>
    <property type="molecule type" value="Genomic_DNA"/>
</dbReference>
<dbReference type="CDD" id="cd13636">
    <property type="entry name" value="PBP2_Af1704"/>
    <property type="match status" value="1"/>
</dbReference>
<dbReference type="SUPFAM" id="SSF53850">
    <property type="entry name" value="Periplasmic binding protein-like II"/>
    <property type="match status" value="1"/>
</dbReference>
<evidence type="ECO:0000256" key="2">
    <source>
        <dbReference type="ARBA" id="ARBA00023239"/>
    </source>
</evidence>
<organism evidence="3 4">
    <name type="scientific">Geodia barretti</name>
    <name type="common">Barrett's horny sponge</name>
    <dbReference type="NCBI Taxonomy" id="519541"/>
    <lineage>
        <taxon>Eukaryota</taxon>
        <taxon>Metazoa</taxon>
        <taxon>Porifera</taxon>
        <taxon>Demospongiae</taxon>
        <taxon>Heteroscleromorpha</taxon>
        <taxon>Tetractinellida</taxon>
        <taxon>Astrophorina</taxon>
        <taxon>Geodiidae</taxon>
        <taxon>Geodia</taxon>
    </lineage>
</organism>